<protein>
    <submittedName>
        <fullName evidence="1">Uncharacterized protein</fullName>
    </submittedName>
</protein>
<keyword evidence="2" id="KW-1185">Reference proteome</keyword>
<evidence type="ECO:0000313" key="2">
    <source>
        <dbReference type="Proteomes" id="UP000324222"/>
    </source>
</evidence>
<sequence length="42" mass="4644">MSAGRDPPHDSNAVKQVNTRGWIGVEARLGWPSVEEWRSGPL</sequence>
<accession>A0A5B7IJ44</accession>
<dbReference type="EMBL" id="VSRR010068554">
    <property type="protein sequence ID" value="MPC85471.1"/>
    <property type="molecule type" value="Genomic_DNA"/>
</dbReference>
<evidence type="ECO:0000313" key="1">
    <source>
        <dbReference type="EMBL" id="MPC85471.1"/>
    </source>
</evidence>
<comment type="caution">
    <text evidence="1">The sequence shown here is derived from an EMBL/GenBank/DDBJ whole genome shotgun (WGS) entry which is preliminary data.</text>
</comment>
<gene>
    <name evidence="1" type="ORF">E2C01_080249</name>
</gene>
<name>A0A5B7IJ44_PORTR</name>
<proteinExistence type="predicted"/>
<reference evidence="1 2" key="1">
    <citation type="submission" date="2019-05" db="EMBL/GenBank/DDBJ databases">
        <title>Another draft genome of Portunus trituberculatus and its Hox gene families provides insights of decapod evolution.</title>
        <authorList>
            <person name="Jeong J.-H."/>
            <person name="Song I."/>
            <person name="Kim S."/>
            <person name="Choi T."/>
            <person name="Kim D."/>
            <person name="Ryu S."/>
            <person name="Kim W."/>
        </authorList>
    </citation>
    <scope>NUCLEOTIDE SEQUENCE [LARGE SCALE GENOMIC DNA]</scope>
    <source>
        <tissue evidence="1">Muscle</tissue>
    </source>
</reference>
<dbReference type="Proteomes" id="UP000324222">
    <property type="component" value="Unassembled WGS sequence"/>
</dbReference>
<organism evidence="1 2">
    <name type="scientific">Portunus trituberculatus</name>
    <name type="common">Swimming crab</name>
    <name type="synonym">Neptunus trituberculatus</name>
    <dbReference type="NCBI Taxonomy" id="210409"/>
    <lineage>
        <taxon>Eukaryota</taxon>
        <taxon>Metazoa</taxon>
        <taxon>Ecdysozoa</taxon>
        <taxon>Arthropoda</taxon>
        <taxon>Crustacea</taxon>
        <taxon>Multicrustacea</taxon>
        <taxon>Malacostraca</taxon>
        <taxon>Eumalacostraca</taxon>
        <taxon>Eucarida</taxon>
        <taxon>Decapoda</taxon>
        <taxon>Pleocyemata</taxon>
        <taxon>Brachyura</taxon>
        <taxon>Eubrachyura</taxon>
        <taxon>Portunoidea</taxon>
        <taxon>Portunidae</taxon>
        <taxon>Portuninae</taxon>
        <taxon>Portunus</taxon>
    </lineage>
</organism>
<dbReference type="AlphaFoldDB" id="A0A5B7IJ44"/>